<accession>A0AAD4LI44</accession>
<feature type="domain" description="SHSP" evidence="4">
    <location>
        <begin position="229"/>
        <end position="351"/>
    </location>
</feature>
<evidence type="ECO:0000313" key="6">
    <source>
        <dbReference type="Proteomes" id="UP001201163"/>
    </source>
</evidence>
<dbReference type="EMBL" id="JAKELL010000021">
    <property type="protein sequence ID" value="KAH8992656.1"/>
    <property type="molecule type" value="Genomic_DNA"/>
</dbReference>
<dbReference type="InterPro" id="IPR008978">
    <property type="entry name" value="HSP20-like_chaperone"/>
</dbReference>
<evidence type="ECO:0000256" key="1">
    <source>
        <dbReference type="PROSITE-ProRule" id="PRU00285"/>
    </source>
</evidence>
<keyword evidence="6" id="KW-1185">Reference proteome</keyword>
<reference evidence="5" key="1">
    <citation type="submission" date="2022-01" db="EMBL/GenBank/DDBJ databases">
        <title>Comparative genomics reveals a dynamic genome evolution in the ectomycorrhizal milk-cap (Lactarius) mushrooms.</title>
        <authorList>
            <consortium name="DOE Joint Genome Institute"/>
            <person name="Lebreton A."/>
            <person name="Tang N."/>
            <person name="Kuo A."/>
            <person name="LaButti K."/>
            <person name="Drula E."/>
            <person name="Barry K."/>
            <person name="Clum A."/>
            <person name="Lipzen A."/>
            <person name="Mousain D."/>
            <person name="Ng V."/>
            <person name="Wang R."/>
            <person name="Wang X."/>
            <person name="Dai Y."/>
            <person name="Henrissat B."/>
            <person name="Grigoriev I.V."/>
            <person name="Guerin-Laguette A."/>
            <person name="Yu F."/>
            <person name="Martin F.M."/>
        </authorList>
    </citation>
    <scope>NUCLEOTIDE SEQUENCE</scope>
    <source>
        <strain evidence="5">QP</strain>
    </source>
</reference>
<protein>
    <recommendedName>
        <fullName evidence="4">SHSP domain-containing protein</fullName>
    </recommendedName>
</protein>
<dbReference type="Gene3D" id="2.60.40.790">
    <property type="match status" value="1"/>
</dbReference>
<dbReference type="PROSITE" id="PS01031">
    <property type="entry name" value="SHSP"/>
    <property type="match status" value="1"/>
</dbReference>
<feature type="region of interest" description="Disordered" evidence="3">
    <location>
        <begin position="110"/>
        <end position="230"/>
    </location>
</feature>
<dbReference type="CDD" id="cd06464">
    <property type="entry name" value="ACD_sHsps-like"/>
    <property type="match status" value="1"/>
</dbReference>
<dbReference type="AlphaFoldDB" id="A0AAD4LI44"/>
<organism evidence="5 6">
    <name type="scientific">Lactarius akahatsu</name>
    <dbReference type="NCBI Taxonomy" id="416441"/>
    <lineage>
        <taxon>Eukaryota</taxon>
        <taxon>Fungi</taxon>
        <taxon>Dikarya</taxon>
        <taxon>Basidiomycota</taxon>
        <taxon>Agaricomycotina</taxon>
        <taxon>Agaricomycetes</taxon>
        <taxon>Russulales</taxon>
        <taxon>Russulaceae</taxon>
        <taxon>Lactarius</taxon>
    </lineage>
</organism>
<sequence>MFAVGTVQMSYRYQYNGPGFPQDSMSPTTPGGGSNASTPVNNQWDFDVTTSAPNQVQQPQDPTTSTGITTLHPADFSSPQELFSASATPAVSSPTVIQLEERVPVVPSQYHRSRIGTASGESRPRTHVQTDVSGAGAEQPTGTNSGSAPSSGLVRVTKARTRAHPYGGRPHSACGGRAATHASHSEAGKTPRSVSDQARVSPFTEDNRSGLTRMSPPQVVPFDQSTSPSKTYSIRTDIHFNIDTNTMVAMLELPGITHGELSVTLATEPYTHARQITVAGRSRPPFAEPAPEERERTKRERKFGDFLRRLQVPPHTQVADIEAEMKDGILVLTVRLGTPAIVEAPQVIMIH</sequence>
<name>A0AAD4LI44_9AGAM</name>
<comment type="similarity">
    <text evidence="1 2">Belongs to the small heat shock protein (HSP20) family.</text>
</comment>
<evidence type="ECO:0000259" key="4">
    <source>
        <dbReference type="PROSITE" id="PS01031"/>
    </source>
</evidence>
<feature type="region of interest" description="Disordered" evidence="3">
    <location>
        <begin position="21"/>
        <end position="76"/>
    </location>
</feature>
<evidence type="ECO:0000313" key="5">
    <source>
        <dbReference type="EMBL" id="KAH8992656.1"/>
    </source>
</evidence>
<dbReference type="SUPFAM" id="SSF49764">
    <property type="entry name" value="HSP20-like chaperones"/>
    <property type="match status" value="1"/>
</dbReference>
<dbReference type="InterPro" id="IPR002068">
    <property type="entry name" value="A-crystallin/Hsp20_dom"/>
</dbReference>
<feature type="compositionally biased region" description="Polar residues" evidence="3">
    <location>
        <begin position="23"/>
        <end position="69"/>
    </location>
</feature>
<gene>
    <name evidence="5" type="ORF">EDB92DRAFT_1856783</name>
</gene>
<evidence type="ECO:0000256" key="2">
    <source>
        <dbReference type="RuleBase" id="RU003616"/>
    </source>
</evidence>
<dbReference type="Proteomes" id="UP001201163">
    <property type="component" value="Unassembled WGS sequence"/>
</dbReference>
<proteinExistence type="inferred from homology"/>
<comment type="caution">
    <text evidence="5">The sequence shown here is derived from an EMBL/GenBank/DDBJ whole genome shotgun (WGS) entry which is preliminary data.</text>
</comment>
<feature type="compositionally biased region" description="Polar residues" evidence="3">
    <location>
        <begin position="140"/>
        <end position="150"/>
    </location>
</feature>
<dbReference type="Pfam" id="PF00011">
    <property type="entry name" value="HSP20"/>
    <property type="match status" value="1"/>
</dbReference>
<evidence type="ECO:0000256" key="3">
    <source>
        <dbReference type="SAM" id="MobiDB-lite"/>
    </source>
</evidence>